<proteinExistence type="predicted"/>
<dbReference type="Proteomes" id="UP001233999">
    <property type="component" value="Unassembled WGS sequence"/>
</dbReference>
<protein>
    <submittedName>
        <fullName evidence="1">Uncharacterized protein</fullName>
    </submittedName>
</protein>
<accession>A0AAD8A3H8</accession>
<reference evidence="1" key="1">
    <citation type="journal article" date="2023" name="IScience">
        <title>Live-bearing cockroach genome reveals convergent evolutionary mechanisms linked to viviparity in insects and beyond.</title>
        <authorList>
            <person name="Fouks B."/>
            <person name="Harrison M.C."/>
            <person name="Mikhailova A.A."/>
            <person name="Marchal E."/>
            <person name="English S."/>
            <person name="Carruthers M."/>
            <person name="Jennings E.C."/>
            <person name="Chiamaka E.L."/>
            <person name="Frigard R.A."/>
            <person name="Pippel M."/>
            <person name="Attardo G.M."/>
            <person name="Benoit J.B."/>
            <person name="Bornberg-Bauer E."/>
            <person name="Tobe S.S."/>
        </authorList>
    </citation>
    <scope>NUCLEOTIDE SEQUENCE</scope>
    <source>
        <strain evidence="1">Stay&amp;Tobe</strain>
    </source>
</reference>
<dbReference type="EMBL" id="JASPKZ010003857">
    <property type="protein sequence ID" value="KAJ9591774.1"/>
    <property type="molecule type" value="Genomic_DNA"/>
</dbReference>
<reference evidence="1" key="2">
    <citation type="submission" date="2023-05" db="EMBL/GenBank/DDBJ databases">
        <authorList>
            <person name="Fouks B."/>
        </authorList>
    </citation>
    <scope>NUCLEOTIDE SEQUENCE</scope>
    <source>
        <strain evidence="1">Stay&amp;Tobe</strain>
        <tissue evidence="1">Testes</tissue>
    </source>
</reference>
<organism evidence="1 2">
    <name type="scientific">Diploptera punctata</name>
    <name type="common">Pacific beetle cockroach</name>
    <dbReference type="NCBI Taxonomy" id="6984"/>
    <lineage>
        <taxon>Eukaryota</taxon>
        <taxon>Metazoa</taxon>
        <taxon>Ecdysozoa</taxon>
        <taxon>Arthropoda</taxon>
        <taxon>Hexapoda</taxon>
        <taxon>Insecta</taxon>
        <taxon>Pterygota</taxon>
        <taxon>Neoptera</taxon>
        <taxon>Polyneoptera</taxon>
        <taxon>Dictyoptera</taxon>
        <taxon>Blattodea</taxon>
        <taxon>Blaberoidea</taxon>
        <taxon>Blaberidae</taxon>
        <taxon>Diplopterinae</taxon>
        <taxon>Diploptera</taxon>
    </lineage>
</organism>
<evidence type="ECO:0000313" key="2">
    <source>
        <dbReference type="Proteomes" id="UP001233999"/>
    </source>
</evidence>
<name>A0AAD8A3H8_DIPPU</name>
<gene>
    <name evidence="1" type="ORF">L9F63_001710</name>
</gene>
<keyword evidence="2" id="KW-1185">Reference proteome</keyword>
<dbReference type="AlphaFoldDB" id="A0AAD8A3H8"/>
<sequence>MNYILHTCAPLQYDSNCGAFVYVRIILTADKTDQSPRFSINNQDNSGWQKDTVLELIQSPVMHGMETERKLLCLLTTMKFIFISEWIQNGNL</sequence>
<evidence type="ECO:0000313" key="1">
    <source>
        <dbReference type="EMBL" id="KAJ9591774.1"/>
    </source>
</evidence>
<comment type="caution">
    <text evidence="1">The sequence shown here is derived from an EMBL/GenBank/DDBJ whole genome shotgun (WGS) entry which is preliminary data.</text>
</comment>